<dbReference type="Proteomes" id="UP000046176">
    <property type="component" value="Unassembled WGS sequence"/>
</dbReference>
<dbReference type="InterPro" id="IPR011250">
    <property type="entry name" value="OMP/PagP_B-barrel"/>
</dbReference>
<evidence type="ECO:0000256" key="2">
    <source>
        <dbReference type="ARBA" id="ARBA00022729"/>
    </source>
</evidence>
<keyword evidence="3" id="KW-0472">Membrane</keyword>
<reference evidence="8 9" key="1">
    <citation type="submission" date="2014-08" db="EMBL/GenBank/DDBJ databases">
        <authorList>
            <person name="Chen Y.-H."/>
        </authorList>
    </citation>
    <scope>NUCLEOTIDE SEQUENCE [LARGE SCALE GENOMIC DNA]</scope>
</reference>
<protein>
    <submittedName>
        <fullName evidence="8">25 kDa outer-membrane immunogenic protein</fullName>
    </submittedName>
</protein>
<evidence type="ECO:0000259" key="7">
    <source>
        <dbReference type="Pfam" id="PF13505"/>
    </source>
</evidence>
<dbReference type="EMBL" id="CCRH01000003">
    <property type="protein sequence ID" value="CDZ32383.1"/>
    <property type="molecule type" value="Genomic_DNA"/>
</dbReference>
<feature type="chain" id="PRO_5006682005" evidence="6">
    <location>
        <begin position="21"/>
        <end position="216"/>
    </location>
</feature>
<feature type="signal peptide" evidence="6">
    <location>
        <begin position="1"/>
        <end position="20"/>
    </location>
</feature>
<evidence type="ECO:0000256" key="4">
    <source>
        <dbReference type="ARBA" id="ARBA00023237"/>
    </source>
</evidence>
<sequence length="216" mass="23055">MRFLFLSSVAMLALSTVAHAADAVDQVPSAPVAEEVQVFTWSGPYLGVHGGYGWTDGSFDISGVGTLGADLNGGLFGVFAGYNHQFSNNLVIGIEGDIEYNWNEEEVLAGAEARTELQGSVRGRIGYAFDRALIYATGGWAATHGVAEVPTFSDESETFNGYTVGAGVDYAFTNNIFGRVEYRYTDFGSKTFDFGGGTIDADLDQHAIRVGLGVKF</sequence>
<dbReference type="Pfam" id="PF13505">
    <property type="entry name" value="OMP_b-brl"/>
    <property type="match status" value="1"/>
</dbReference>
<keyword evidence="2 6" id="KW-0732">Signal</keyword>
<dbReference type="PANTHER" id="PTHR34001:SF3">
    <property type="entry name" value="BLL7405 PROTEIN"/>
    <property type="match status" value="1"/>
</dbReference>
<feature type="domain" description="Outer membrane protein beta-barrel" evidence="7">
    <location>
        <begin position="39"/>
        <end position="216"/>
    </location>
</feature>
<comment type="similarity">
    <text evidence="5">Belongs to the Omp25/RopB family.</text>
</comment>
<evidence type="ECO:0000313" key="9">
    <source>
        <dbReference type="Proteomes" id="UP000046176"/>
    </source>
</evidence>
<proteinExistence type="inferred from homology"/>
<dbReference type="InterPro" id="IPR051692">
    <property type="entry name" value="OMP-like"/>
</dbReference>
<evidence type="ECO:0000313" key="8">
    <source>
        <dbReference type="EMBL" id="CDZ32383.1"/>
    </source>
</evidence>
<evidence type="ECO:0000256" key="3">
    <source>
        <dbReference type="ARBA" id="ARBA00023136"/>
    </source>
</evidence>
<dbReference type="SUPFAM" id="SSF56925">
    <property type="entry name" value="OMPA-like"/>
    <property type="match status" value="1"/>
</dbReference>
<organism evidence="8 9">
    <name type="scientific">Neorhizobium galegae bv. officinalis</name>
    <dbReference type="NCBI Taxonomy" id="323656"/>
    <lineage>
        <taxon>Bacteria</taxon>
        <taxon>Pseudomonadati</taxon>
        <taxon>Pseudomonadota</taxon>
        <taxon>Alphaproteobacteria</taxon>
        <taxon>Hyphomicrobiales</taxon>
        <taxon>Rhizobiaceae</taxon>
        <taxon>Rhizobium/Agrobacterium group</taxon>
        <taxon>Neorhizobium</taxon>
    </lineage>
</organism>
<dbReference type="Gene3D" id="2.40.160.20">
    <property type="match status" value="1"/>
</dbReference>
<dbReference type="OrthoDB" id="9815357at2"/>
<evidence type="ECO:0000256" key="1">
    <source>
        <dbReference type="ARBA" id="ARBA00004442"/>
    </source>
</evidence>
<evidence type="ECO:0000256" key="5">
    <source>
        <dbReference type="ARBA" id="ARBA00038306"/>
    </source>
</evidence>
<dbReference type="GO" id="GO:0009279">
    <property type="term" value="C:cell outer membrane"/>
    <property type="evidence" value="ECO:0007669"/>
    <property type="project" value="UniProtKB-SubCell"/>
</dbReference>
<accession>A0A0T7FBR7</accession>
<keyword evidence="4" id="KW-0998">Cell outer membrane</keyword>
<dbReference type="PANTHER" id="PTHR34001">
    <property type="entry name" value="BLL7405 PROTEIN"/>
    <property type="match status" value="1"/>
</dbReference>
<dbReference type="RefSeq" id="WP_046665440.1">
    <property type="nucleotide sequence ID" value="NZ_CCRH01000003.1"/>
</dbReference>
<gene>
    <name evidence="8" type="ORF">NGAL_HAMBI1145_11540</name>
</gene>
<comment type="subcellular location">
    <subcellularLocation>
        <location evidence="1">Cell outer membrane</location>
    </subcellularLocation>
</comment>
<evidence type="ECO:0000256" key="6">
    <source>
        <dbReference type="SAM" id="SignalP"/>
    </source>
</evidence>
<dbReference type="InterPro" id="IPR027385">
    <property type="entry name" value="Beta-barrel_OMP"/>
</dbReference>
<name>A0A0T7FBR7_NEOGA</name>
<dbReference type="AlphaFoldDB" id="A0A0T7FBR7"/>